<protein>
    <submittedName>
        <fullName evidence="1">Uncharacterized protein</fullName>
    </submittedName>
</protein>
<reference evidence="1" key="1">
    <citation type="journal article" date="2014" name="Front. Microbiol.">
        <title>High frequency of phylogenetically diverse reductive dehalogenase-homologous genes in deep subseafloor sedimentary metagenomes.</title>
        <authorList>
            <person name="Kawai M."/>
            <person name="Futagami T."/>
            <person name="Toyoda A."/>
            <person name="Takaki Y."/>
            <person name="Nishi S."/>
            <person name="Hori S."/>
            <person name="Arai W."/>
            <person name="Tsubouchi T."/>
            <person name="Morono Y."/>
            <person name="Uchiyama I."/>
            <person name="Ito T."/>
            <person name="Fujiyama A."/>
            <person name="Inagaki F."/>
            <person name="Takami H."/>
        </authorList>
    </citation>
    <scope>NUCLEOTIDE SEQUENCE</scope>
    <source>
        <strain evidence="1">Expedition CK06-06</strain>
    </source>
</reference>
<gene>
    <name evidence="1" type="ORF">S01H4_21549</name>
</gene>
<dbReference type="AlphaFoldDB" id="X1B9F5"/>
<sequence length="31" mass="3229">TLSQTASMAYTSMTPIVTISPITLSQTTIVA</sequence>
<dbReference type="EMBL" id="BART01009775">
    <property type="protein sequence ID" value="GAG80778.1"/>
    <property type="molecule type" value="Genomic_DNA"/>
</dbReference>
<accession>X1B9F5</accession>
<name>X1B9F5_9ZZZZ</name>
<proteinExistence type="predicted"/>
<feature type="non-terminal residue" evidence="1">
    <location>
        <position position="1"/>
    </location>
</feature>
<evidence type="ECO:0000313" key="1">
    <source>
        <dbReference type="EMBL" id="GAG80778.1"/>
    </source>
</evidence>
<organism evidence="1">
    <name type="scientific">marine sediment metagenome</name>
    <dbReference type="NCBI Taxonomy" id="412755"/>
    <lineage>
        <taxon>unclassified sequences</taxon>
        <taxon>metagenomes</taxon>
        <taxon>ecological metagenomes</taxon>
    </lineage>
</organism>
<comment type="caution">
    <text evidence="1">The sequence shown here is derived from an EMBL/GenBank/DDBJ whole genome shotgun (WGS) entry which is preliminary data.</text>
</comment>